<dbReference type="OrthoDB" id="1787030at2"/>
<name>A0A1B7LB33_9FIRM</name>
<reference evidence="1 2" key="1">
    <citation type="submission" date="2016-04" db="EMBL/GenBank/DDBJ databases">
        <authorList>
            <person name="Evans L.H."/>
            <person name="Alamgir A."/>
            <person name="Owens N."/>
            <person name="Weber N.D."/>
            <person name="Virtaneva K."/>
            <person name="Barbian K."/>
            <person name="Babar A."/>
            <person name="Rosenke K."/>
        </authorList>
    </citation>
    <scope>NUCLEOTIDE SEQUENCE [LARGE SCALE GENOMIC DNA]</scope>
    <source>
        <strain evidence="1 2">LMa1</strain>
    </source>
</reference>
<dbReference type="EMBL" id="LYVF01000193">
    <property type="protein sequence ID" value="OAT79552.1"/>
    <property type="molecule type" value="Genomic_DNA"/>
</dbReference>
<dbReference type="Proteomes" id="UP000078532">
    <property type="component" value="Unassembled WGS sequence"/>
</dbReference>
<organism evidence="1 2">
    <name type="scientific">Desulfotomaculum copahuensis</name>
    <dbReference type="NCBI Taxonomy" id="1838280"/>
    <lineage>
        <taxon>Bacteria</taxon>
        <taxon>Bacillati</taxon>
        <taxon>Bacillota</taxon>
        <taxon>Clostridia</taxon>
        <taxon>Eubacteriales</taxon>
        <taxon>Desulfotomaculaceae</taxon>
        <taxon>Desulfotomaculum</taxon>
    </lineage>
</organism>
<dbReference type="STRING" id="1838280.A6M21_15675"/>
<dbReference type="AlphaFoldDB" id="A0A1B7LB33"/>
<protein>
    <submittedName>
        <fullName evidence="1">Uncharacterized protein</fullName>
    </submittedName>
</protein>
<accession>A0A1B7LB33</accession>
<proteinExistence type="predicted"/>
<evidence type="ECO:0000313" key="1">
    <source>
        <dbReference type="EMBL" id="OAT79552.1"/>
    </source>
</evidence>
<evidence type="ECO:0000313" key="2">
    <source>
        <dbReference type="Proteomes" id="UP000078532"/>
    </source>
</evidence>
<comment type="caution">
    <text evidence="1">The sequence shown here is derived from an EMBL/GenBank/DDBJ whole genome shotgun (WGS) entry which is preliminary data.</text>
</comment>
<gene>
    <name evidence="1" type="ORF">A6M21_15675</name>
</gene>
<sequence>MKHPTNTRIIFADSIDEARRKYRDLKIKSKDPTPVLTCFKVTEIEDFDLSAGFNLVGEISVSPPIMEEIRQDPARAYVLYMMEDTDHEKKITKSN</sequence>
<keyword evidence="2" id="KW-1185">Reference proteome</keyword>